<keyword evidence="1" id="KW-0812">Transmembrane</keyword>
<feature type="transmembrane region" description="Helical" evidence="1">
    <location>
        <begin position="70"/>
        <end position="90"/>
    </location>
</feature>
<evidence type="ECO:0008006" key="4">
    <source>
        <dbReference type="Google" id="ProtNLM"/>
    </source>
</evidence>
<dbReference type="EMBL" id="CBTN010000014">
    <property type="protein sequence ID" value="CDH52715.1"/>
    <property type="molecule type" value="Genomic_DNA"/>
</dbReference>
<evidence type="ECO:0000313" key="2">
    <source>
        <dbReference type="EMBL" id="CDH52715.1"/>
    </source>
</evidence>
<dbReference type="VEuPathDB" id="FungiDB:LCOR_04160.1"/>
<comment type="caution">
    <text evidence="2">The sequence shown here is derived from an EMBL/GenBank/DDBJ whole genome shotgun (WGS) entry which is preliminary data.</text>
</comment>
<reference evidence="2" key="1">
    <citation type="submission" date="2013-08" db="EMBL/GenBank/DDBJ databases">
        <title>Gene expansion shapes genome architecture in the human pathogen Lichtheimia corymbifera: an evolutionary genomics analysis in the ancient terrestrial Mucorales (Mucoromycotina).</title>
        <authorList>
            <person name="Schwartze V.U."/>
            <person name="Winter S."/>
            <person name="Shelest E."/>
            <person name="Marcet-Houben M."/>
            <person name="Horn F."/>
            <person name="Wehner S."/>
            <person name="Hoffmann K."/>
            <person name="Riege K."/>
            <person name="Sammeth M."/>
            <person name="Nowrousian M."/>
            <person name="Valiante V."/>
            <person name="Linde J."/>
            <person name="Jacobsen I.D."/>
            <person name="Marz M."/>
            <person name="Brakhage A.A."/>
            <person name="Gabaldon T."/>
            <person name="Bocker S."/>
            <person name="Voigt K."/>
        </authorList>
    </citation>
    <scope>NUCLEOTIDE SEQUENCE [LARGE SCALE GENOMIC DNA]</scope>
    <source>
        <strain evidence="2">FSU 9682</strain>
    </source>
</reference>
<dbReference type="AlphaFoldDB" id="A0A068RSM5"/>
<name>A0A068RSM5_9FUNG</name>
<keyword evidence="1" id="KW-1133">Transmembrane helix</keyword>
<evidence type="ECO:0000256" key="1">
    <source>
        <dbReference type="SAM" id="Phobius"/>
    </source>
</evidence>
<keyword evidence="3" id="KW-1185">Reference proteome</keyword>
<keyword evidence="1" id="KW-0472">Membrane</keyword>
<accession>A0A068RSM5</accession>
<feature type="transmembrane region" description="Helical" evidence="1">
    <location>
        <begin position="102"/>
        <end position="125"/>
    </location>
</feature>
<feature type="transmembrane region" description="Helical" evidence="1">
    <location>
        <begin position="173"/>
        <end position="193"/>
    </location>
</feature>
<proteinExistence type="predicted"/>
<sequence>MTTSAAFVQQLREKSKTWHLLRWIHLANAILCIILTGLLIGVAVDIRSFISNGAALSGFGNYTTFTFPATYVYMLIPAVCALVYSIILFCDPSPSYPAWKPCKTFLGSIGCFSAALFLAALLPVLPGADIMTAPESAMTCTWRDYMSWRIIYNNPEAFPWVVKMDSACQQLRAADAMCWIVFIGWMATLVSYVQRARRTKIIRQDNMVDEKTEDASGRIGS</sequence>
<dbReference type="OrthoDB" id="2241330at2759"/>
<evidence type="ECO:0000313" key="3">
    <source>
        <dbReference type="Proteomes" id="UP000027586"/>
    </source>
</evidence>
<organism evidence="2 3">
    <name type="scientific">Lichtheimia corymbifera JMRC:FSU:9682</name>
    <dbReference type="NCBI Taxonomy" id="1263082"/>
    <lineage>
        <taxon>Eukaryota</taxon>
        <taxon>Fungi</taxon>
        <taxon>Fungi incertae sedis</taxon>
        <taxon>Mucoromycota</taxon>
        <taxon>Mucoromycotina</taxon>
        <taxon>Mucoromycetes</taxon>
        <taxon>Mucorales</taxon>
        <taxon>Lichtheimiaceae</taxon>
        <taxon>Lichtheimia</taxon>
    </lineage>
</organism>
<feature type="transmembrane region" description="Helical" evidence="1">
    <location>
        <begin position="20"/>
        <end position="50"/>
    </location>
</feature>
<gene>
    <name evidence="2" type="ORF">LCOR_04160.1</name>
</gene>
<protein>
    <recommendedName>
        <fullName evidence="4">MARVEL domain-containing protein</fullName>
    </recommendedName>
</protein>
<dbReference type="Proteomes" id="UP000027586">
    <property type="component" value="Unassembled WGS sequence"/>
</dbReference>